<dbReference type="SUPFAM" id="SSF55785">
    <property type="entry name" value="PYP-like sensor domain (PAS domain)"/>
    <property type="match status" value="1"/>
</dbReference>
<evidence type="ECO:0000259" key="1">
    <source>
        <dbReference type="Pfam" id="PF08448"/>
    </source>
</evidence>
<dbReference type="EMBL" id="FNYR01000020">
    <property type="protein sequence ID" value="SEJ08540.1"/>
    <property type="molecule type" value="Genomic_DNA"/>
</dbReference>
<dbReference type="RefSeq" id="WP_089673113.1">
    <property type="nucleotide sequence ID" value="NZ_CP024845.1"/>
</dbReference>
<dbReference type="Proteomes" id="UP000198888">
    <property type="component" value="Unassembled WGS sequence"/>
</dbReference>
<evidence type="ECO:0000313" key="2">
    <source>
        <dbReference type="EMBL" id="SEJ08540.1"/>
    </source>
</evidence>
<dbReference type="STRING" id="1073996.SAMN05444271_12024"/>
<dbReference type="AlphaFoldDB" id="A0A1H6W6V8"/>
<sequence length="178" mass="19981">MNAHKPTQFEQLLHEIDDAVVEFEIVDREERSSSGSRTQSGDGEPVIVDANHAFRDIFSPDMKRVIGLPLNDLIVPATKQEEAKQFDQRTSDGRSNVAFVERTTTEGNRTFLYRGIPYDDDHGFAIYTDVTGELQQQDELTEIIALAEELRSNPAETDTVDVANKIKAKAETLTQLID</sequence>
<dbReference type="Pfam" id="PF08448">
    <property type="entry name" value="PAS_4"/>
    <property type="match status" value="1"/>
</dbReference>
<feature type="domain" description="PAS fold-4" evidence="1">
    <location>
        <begin position="44"/>
        <end position="131"/>
    </location>
</feature>
<dbReference type="OrthoDB" id="334291at2157"/>
<reference evidence="2 3" key="1">
    <citation type="submission" date="2016-10" db="EMBL/GenBank/DDBJ databases">
        <authorList>
            <person name="de Groot N.N."/>
        </authorList>
    </citation>
    <scope>NUCLEOTIDE SEQUENCE [LARGE SCALE GENOMIC DNA]</scope>
    <source>
        <strain evidence="2 3">DSM 22187</strain>
    </source>
</reference>
<gene>
    <name evidence="2" type="ORF">SAMN05444271_12024</name>
</gene>
<dbReference type="InterPro" id="IPR013656">
    <property type="entry name" value="PAS_4"/>
</dbReference>
<keyword evidence="3" id="KW-1185">Reference proteome</keyword>
<protein>
    <submittedName>
        <fullName evidence="2">PAS fold-containing protein</fullName>
    </submittedName>
</protein>
<name>A0A1H6W6V8_9EURY</name>
<proteinExistence type="predicted"/>
<dbReference type="GeneID" id="35001254"/>
<organism evidence="2 3">
    <name type="scientific">Halohasta litchfieldiae</name>
    <dbReference type="NCBI Taxonomy" id="1073996"/>
    <lineage>
        <taxon>Archaea</taxon>
        <taxon>Methanobacteriati</taxon>
        <taxon>Methanobacteriota</taxon>
        <taxon>Stenosarchaea group</taxon>
        <taxon>Halobacteria</taxon>
        <taxon>Halobacteriales</taxon>
        <taxon>Haloferacaceae</taxon>
        <taxon>Halohasta</taxon>
    </lineage>
</organism>
<evidence type="ECO:0000313" key="3">
    <source>
        <dbReference type="Proteomes" id="UP000198888"/>
    </source>
</evidence>
<accession>A0A1H6W6V8</accession>
<dbReference type="InterPro" id="IPR035965">
    <property type="entry name" value="PAS-like_dom_sf"/>
</dbReference>
<dbReference type="Gene3D" id="3.30.450.20">
    <property type="entry name" value="PAS domain"/>
    <property type="match status" value="1"/>
</dbReference>